<keyword evidence="20" id="KW-0175">Coiled coil</keyword>
<sequence>EARQRASLDVVPDALLAVDPEGRIRYANPPCATLFGYTPEELAGLQVTRLAPGIQSAASPNRIFTAWRKDGSQFQAEVNQGLWLHEGQRLTLVALRRRDSAATPLAAAPAPSSASSRIESMLNAVPSGLLVQNRAGRVLDSNAAARRMLALGPSAPAFWAGVHEDGRPFENHEHPARVAFVTGQPVRDVVMGVTQLDGNLHWLSVNAEPVQDERGEAFMVVSSLTDITFHKRSEDALRLSEHRLQQIIGMLPIGLFIKDADSRLILMNPACERHFGFTLEEQRLGTAKSGFTREQLTRYRALDQQAFASGELIDHTETLHNKSLGRDLHLRVLVKAVHDAQGKPDYIIGMTVDITASTATEQELRELNEHLEERVQQRTEQLDHAKKMAEEANRAKGQFLANMSHEIRTPMNGVIGMAYLALKTDLNPRQRDYLEKIRFAGEHLLGIIDDILDFSKIEAGKLEVESVAFSLDHVLQTLTTVVAPKAATKDLELAFELDPALPRTMQGDPLRLGQVLINYTNNAIKFSERGRILVRVAKADEDAGSCLLRFEVNDNGIGLTAEEQARLFQSFQQGDASTTRAYGGTGLGLAICKQLAQLMGGDVGVESRPGEGSCFWFTARVGRIDDAAPALVPAEGARGSDTADAAYAAVRGTRILLVEDNTFNQQIALEMLQEAGAHVTVAANGLEALEQLRSAHFDAVLMDVQMPVMDGLEATRILRRDAADYNRDSAHHPHSLRVIAMTANATSADRVACMDAGMDDFLAKPIQPQVLFKTLARWLPERPAPVPAPALPPGPGFRPLAGDPAIIDLTILAKLLSYNQEKVRKFAFKFLQSTQDGLEEMERELKAGNIMRLRDLGHRIKSSARTVGALGMADLCQRLENLPEGDVRAERAAAASLLSQLWELLHKVTEQVMQNTTFANDA</sequence>
<feature type="modified residue" description="4-aspartylphosphate" evidence="19">
    <location>
        <position position="703"/>
    </location>
</feature>
<dbReference type="EC" id="2.7.13.3" evidence="3"/>
<organism evidence="26 27">
    <name type="scientific">Zemynaea arenosa</name>
    <dbReference type="NCBI Taxonomy" id="2561931"/>
    <lineage>
        <taxon>Bacteria</taxon>
        <taxon>Pseudomonadati</taxon>
        <taxon>Pseudomonadota</taxon>
        <taxon>Betaproteobacteria</taxon>
        <taxon>Burkholderiales</taxon>
        <taxon>Oxalobacteraceae</taxon>
        <taxon>Telluria group</taxon>
        <taxon>Zemynaea</taxon>
    </lineage>
</organism>
<keyword evidence="5 19" id="KW-0597">Phosphoprotein</keyword>
<keyword evidence="12" id="KW-1133">Transmembrane helix</keyword>
<dbReference type="PANTHER" id="PTHR45339:SF1">
    <property type="entry name" value="HYBRID SIGNAL TRANSDUCTION HISTIDINE KINASE J"/>
    <property type="match status" value="1"/>
</dbReference>
<name>A0A4Y9S244_9BURK</name>
<dbReference type="InterPro" id="IPR008207">
    <property type="entry name" value="Sig_transdc_His_kin_Hpt_dom"/>
</dbReference>
<dbReference type="Pfam" id="PF01627">
    <property type="entry name" value="Hpt"/>
    <property type="match status" value="1"/>
</dbReference>
<evidence type="ECO:0000313" key="27">
    <source>
        <dbReference type="Proteomes" id="UP000298438"/>
    </source>
</evidence>
<accession>A0A4Y9S244</accession>
<evidence type="ECO:0000313" key="26">
    <source>
        <dbReference type="EMBL" id="TFW15424.1"/>
    </source>
</evidence>
<feature type="domain" description="PAC" evidence="24">
    <location>
        <begin position="187"/>
        <end position="239"/>
    </location>
</feature>
<dbReference type="InterPro" id="IPR000014">
    <property type="entry name" value="PAS"/>
</dbReference>
<dbReference type="PROSITE" id="PS50113">
    <property type="entry name" value="PAC"/>
    <property type="match status" value="2"/>
</dbReference>
<dbReference type="NCBIfam" id="TIGR00229">
    <property type="entry name" value="sensory_box"/>
    <property type="match status" value="2"/>
</dbReference>
<feature type="domain" description="PAS" evidence="23">
    <location>
        <begin position="240"/>
        <end position="281"/>
    </location>
</feature>
<dbReference type="InterPro" id="IPR005467">
    <property type="entry name" value="His_kinase_dom"/>
</dbReference>
<dbReference type="OrthoDB" id="5290456at2"/>
<comment type="catalytic activity">
    <reaction evidence="1">
        <text>ATP + protein L-histidine = ADP + protein N-phospho-L-histidine.</text>
        <dbReference type="EC" id="2.7.13.3"/>
    </reaction>
</comment>
<evidence type="ECO:0000256" key="2">
    <source>
        <dbReference type="ARBA" id="ARBA00004651"/>
    </source>
</evidence>
<dbReference type="SMART" id="SM00091">
    <property type="entry name" value="PAS"/>
    <property type="match status" value="3"/>
</dbReference>
<evidence type="ECO:0000256" key="13">
    <source>
        <dbReference type="ARBA" id="ARBA00023012"/>
    </source>
</evidence>
<dbReference type="Gene3D" id="3.30.565.10">
    <property type="entry name" value="Histidine kinase-like ATPase, C-terminal domain"/>
    <property type="match status" value="1"/>
</dbReference>
<dbReference type="SMART" id="SM00448">
    <property type="entry name" value="REC"/>
    <property type="match status" value="1"/>
</dbReference>
<dbReference type="CDD" id="cd17546">
    <property type="entry name" value="REC_hyHK_CKI1_RcsC-like"/>
    <property type="match status" value="1"/>
</dbReference>
<evidence type="ECO:0000256" key="19">
    <source>
        <dbReference type="PROSITE-ProRule" id="PRU00169"/>
    </source>
</evidence>
<comment type="caution">
    <text evidence="26">The sequence shown here is derived from an EMBL/GenBank/DDBJ whole genome shotgun (WGS) entry which is preliminary data.</text>
</comment>
<feature type="domain" description="HPt" evidence="25">
    <location>
        <begin position="819"/>
        <end position="919"/>
    </location>
</feature>
<dbReference type="SUPFAM" id="SSF55874">
    <property type="entry name" value="ATPase domain of HSP90 chaperone/DNA topoisomerase II/histidine kinase"/>
    <property type="match status" value="1"/>
</dbReference>
<dbReference type="PRINTS" id="PR00344">
    <property type="entry name" value="BCTRLSENSOR"/>
</dbReference>
<evidence type="ECO:0000259" key="21">
    <source>
        <dbReference type="PROSITE" id="PS50109"/>
    </source>
</evidence>
<dbReference type="CDD" id="cd16922">
    <property type="entry name" value="HATPase_EvgS-ArcB-TorS-like"/>
    <property type="match status" value="1"/>
</dbReference>
<evidence type="ECO:0000256" key="4">
    <source>
        <dbReference type="ARBA" id="ARBA00022475"/>
    </source>
</evidence>
<dbReference type="InterPro" id="IPR000700">
    <property type="entry name" value="PAS-assoc_C"/>
</dbReference>
<dbReference type="GO" id="GO:0005886">
    <property type="term" value="C:plasma membrane"/>
    <property type="evidence" value="ECO:0007669"/>
    <property type="project" value="UniProtKB-SubCell"/>
</dbReference>
<evidence type="ECO:0000256" key="11">
    <source>
        <dbReference type="ARBA" id="ARBA00022840"/>
    </source>
</evidence>
<dbReference type="PROSITE" id="PS50109">
    <property type="entry name" value="HIS_KIN"/>
    <property type="match status" value="1"/>
</dbReference>
<feature type="domain" description="Response regulatory" evidence="22">
    <location>
        <begin position="654"/>
        <end position="779"/>
    </location>
</feature>
<dbReference type="InterPro" id="IPR013656">
    <property type="entry name" value="PAS_4"/>
</dbReference>
<evidence type="ECO:0000256" key="20">
    <source>
        <dbReference type="SAM" id="Coils"/>
    </source>
</evidence>
<dbReference type="EMBL" id="SPVF01000233">
    <property type="protein sequence ID" value="TFW15424.1"/>
    <property type="molecule type" value="Genomic_DNA"/>
</dbReference>
<dbReference type="InterPro" id="IPR001789">
    <property type="entry name" value="Sig_transdc_resp-reg_receiver"/>
</dbReference>
<evidence type="ECO:0000259" key="22">
    <source>
        <dbReference type="PROSITE" id="PS50110"/>
    </source>
</evidence>
<comment type="function">
    <text evidence="16">Member of the two-component regulatory system BvgS/BvgA. Phosphorylates BvgA via a four-step phosphorelay in response to environmental signals.</text>
</comment>
<proteinExistence type="predicted"/>
<evidence type="ECO:0000256" key="3">
    <source>
        <dbReference type="ARBA" id="ARBA00012438"/>
    </source>
</evidence>
<evidence type="ECO:0000256" key="9">
    <source>
        <dbReference type="ARBA" id="ARBA00022741"/>
    </source>
</evidence>
<feature type="coiled-coil region" evidence="20">
    <location>
        <begin position="361"/>
        <end position="395"/>
    </location>
</feature>
<dbReference type="Gene3D" id="3.40.50.2300">
    <property type="match status" value="1"/>
</dbReference>
<dbReference type="CDD" id="cd00082">
    <property type="entry name" value="HisKA"/>
    <property type="match status" value="1"/>
</dbReference>
<evidence type="ECO:0000256" key="1">
    <source>
        <dbReference type="ARBA" id="ARBA00000085"/>
    </source>
</evidence>
<dbReference type="Proteomes" id="UP000298438">
    <property type="component" value="Unassembled WGS sequence"/>
</dbReference>
<keyword evidence="14" id="KW-0843">Virulence</keyword>
<keyword evidence="10" id="KW-0418">Kinase</keyword>
<dbReference type="Pfam" id="PF08448">
    <property type="entry name" value="PAS_4"/>
    <property type="match status" value="2"/>
</dbReference>
<dbReference type="InterPro" id="IPR011006">
    <property type="entry name" value="CheY-like_superfamily"/>
</dbReference>
<evidence type="ECO:0000256" key="16">
    <source>
        <dbReference type="ARBA" id="ARBA00058004"/>
    </source>
</evidence>
<dbReference type="PANTHER" id="PTHR45339">
    <property type="entry name" value="HYBRID SIGNAL TRANSDUCTION HISTIDINE KINASE J"/>
    <property type="match status" value="1"/>
</dbReference>
<dbReference type="InterPro" id="IPR036097">
    <property type="entry name" value="HisK_dim/P_sf"/>
</dbReference>
<keyword evidence="6" id="KW-0808">Transferase</keyword>
<dbReference type="PROSITE" id="PS50894">
    <property type="entry name" value="HPT"/>
    <property type="match status" value="1"/>
</dbReference>
<evidence type="ECO:0000256" key="17">
    <source>
        <dbReference type="ARBA" id="ARBA00070152"/>
    </source>
</evidence>
<gene>
    <name evidence="26" type="ORF">E4L96_18185</name>
</gene>
<dbReference type="SUPFAM" id="SSF55785">
    <property type="entry name" value="PYP-like sensor domain (PAS domain)"/>
    <property type="match status" value="3"/>
</dbReference>
<dbReference type="Gene3D" id="1.20.120.160">
    <property type="entry name" value="HPT domain"/>
    <property type="match status" value="1"/>
</dbReference>
<feature type="modified residue" description="Phosphohistidine" evidence="18">
    <location>
        <position position="858"/>
    </location>
</feature>
<dbReference type="CDD" id="cd00130">
    <property type="entry name" value="PAS"/>
    <property type="match status" value="3"/>
</dbReference>
<evidence type="ECO:0000259" key="25">
    <source>
        <dbReference type="PROSITE" id="PS50894"/>
    </source>
</evidence>
<dbReference type="FunFam" id="3.30.565.10:FF:000010">
    <property type="entry name" value="Sensor histidine kinase RcsC"/>
    <property type="match status" value="1"/>
</dbReference>
<feature type="non-terminal residue" evidence="26">
    <location>
        <position position="1"/>
    </location>
</feature>
<dbReference type="GO" id="GO:0000155">
    <property type="term" value="F:phosphorelay sensor kinase activity"/>
    <property type="evidence" value="ECO:0007669"/>
    <property type="project" value="InterPro"/>
</dbReference>
<evidence type="ECO:0000256" key="12">
    <source>
        <dbReference type="ARBA" id="ARBA00022989"/>
    </source>
</evidence>
<dbReference type="SUPFAM" id="SSF52172">
    <property type="entry name" value="CheY-like"/>
    <property type="match status" value="1"/>
</dbReference>
<keyword evidence="11" id="KW-0067">ATP-binding</keyword>
<reference evidence="26 27" key="1">
    <citation type="submission" date="2019-03" db="EMBL/GenBank/DDBJ databases">
        <title>Draft Genome Sequence of Massilia arenosa sp. nov., a Novel Massilia Species Isolated from a Sandy-loam Maize Soil.</title>
        <authorList>
            <person name="Raths R."/>
            <person name="Peta V."/>
            <person name="Bucking H."/>
        </authorList>
    </citation>
    <scope>NUCLEOTIDE SEQUENCE [LARGE SCALE GENOMIC DNA]</scope>
    <source>
        <strain evidence="26 27">MC02</strain>
    </source>
</reference>
<dbReference type="Pfam" id="PF00072">
    <property type="entry name" value="Response_reg"/>
    <property type="match status" value="1"/>
</dbReference>
<feature type="domain" description="PAS" evidence="23">
    <location>
        <begin position="1"/>
        <end position="44"/>
    </location>
</feature>
<dbReference type="InterPro" id="IPR004358">
    <property type="entry name" value="Sig_transdc_His_kin-like_C"/>
</dbReference>
<keyword evidence="9" id="KW-0547">Nucleotide-binding</keyword>
<dbReference type="SMART" id="SM00388">
    <property type="entry name" value="HisKA"/>
    <property type="match status" value="1"/>
</dbReference>
<evidence type="ECO:0000256" key="14">
    <source>
        <dbReference type="ARBA" id="ARBA00023026"/>
    </source>
</evidence>
<dbReference type="Pfam" id="PF00512">
    <property type="entry name" value="HisKA"/>
    <property type="match status" value="1"/>
</dbReference>
<dbReference type="AlphaFoldDB" id="A0A4Y9S244"/>
<dbReference type="InterPro" id="IPR003661">
    <property type="entry name" value="HisK_dim/P_dom"/>
</dbReference>
<keyword evidence="8" id="KW-0732">Signal</keyword>
<keyword evidence="15" id="KW-0472">Membrane</keyword>
<dbReference type="SMART" id="SM00073">
    <property type="entry name" value="HPT"/>
    <property type="match status" value="1"/>
</dbReference>
<dbReference type="FunFam" id="1.10.287.130:FF:000003">
    <property type="entry name" value="Histidine kinase"/>
    <property type="match status" value="1"/>
</dbReference>
<dbReference type="InterPro" id="IPR036890">
    <property type="entry name" value="HATPase_C_sf"/>
</dbReference>
<feature type="domain" description="PAC" evidence="24">
    <location>
        <begin position="314"/>
        <end position="366"/>
    </location>
</feature>
<evidence type="ECO:0000256" key="10">
    <source>
        <dbReference type="ARBA" id="ARBA00022777"/>
    </source>
</evidence>
<dbReference type="Gene3D" id="1.10.287.130">
    <property type="match status" value="1"/>
</dbReference>
<dbReference type="SMART" id="SM00387">
    <property type="entry name" value="HATPase_c"/>
    <property type="match status" value="1"/>
</dbReference>
<evidence type="ECO:0000256" key="5">
    <source>
        <dbReference type="ARBA" id="ARBA00022553"/>
    </source>
</evidence>
<feature type="domain" description="Histidine kinase" evidence="21">
    <location>
        <begin position="402"/>
        <end position="623"/>
    </location>
</feature>
<evidence type="ECO:0000256" key="7">
    <source>
        <dbReference type="ARBA" id="ARBA00022692"/>
    </source>
</evidence>
<dbReference type="Pfam" id="PF02518">
    <property type="entry name" value="HATPase_c"/>
    <property type="match status" value="1"/>
</dbReference>
<evidence type="ECO:0000256" key="6">
    <source>
        <dbReference type="ARBA" id="ARBA00022679"/>
    </source>
</evidence>
<dbReference type="PROSITE" id="PS50112">
    <property type="entry name" value="PAS"/>
    <property type="match status" value="2"/>
</dbReference>
<dbReference type="Pfam" id="PF13426">
    <property type="entry name" value="PAS_9"/>
    <property type="match status" value="1"/>
</dbReference>
<comment type="subcellular location">
    <subcellularLocation>
        <location evidence="2">Cell membrane</location>
        <topology evidence="2">Multi-pass membrane protein</topology>
    </subcellularLocation>
</comment>
<dbReference type="InterPro" id="IPR003594">
    <property type="entry name" value="HATPase_dom"/>
</dbReference>
<dbReference type="GO" id="GO:0005524">
    <property type="term" value="F:ATP binding"/>
    <property type="evidence" value="ECO:0007669"/>
    <property type="project" value="UniProtKB-KW"/>
</dbReference>
<dbReference type="SUPFAM" id="SSF47226">
    <property type="entry name" value="Histidine-containing phosphotransfer domain, HPT domain"/>
    <property type="match status" value="1"/>
</dbReference>
<keyword evidence="13" id="KW-0902">Two-component regulatory system</keyword>
<keyword evidence="7" id="KW-0812">Transmembrane</keyword>
<dbReference type="InterPro" id="IPR036641">
    <property type="entry name" value="HPT_dom_sf"/>
</dbReference>
<evidence type="ECO:0000259" key="24">
    <source>
        <dbReference type="PROSITE" id="PS50113"/>
    </source>
</evidence>
<dbReference type="PROSITE" id="PS50110">
    <property type="entry name" value="RESPONSE_REGULATORY"/>
    <property type="match status" value="1"/>
</dbReference>
<keyword evidence="4" id="KW-1003">Cell membrane</keyword>
<dbReference type="CDD" id="cd00088">
    <property type="entry name" value="HPT"/>
    <property type="match status" value="1"/>
</dbReference>
<keyword evidence="27" id="KW-1185">Reference proteome</keyword>
<dbReference type="RefSeq" id="WP_135208630.1">
    <property type="nucleotide sequence ID" value="NZ_SPVF01000233.1"/>
</dbReference>
<dbReference type="InterPro" id="IPR035965">
    <property type="entry name" value="PAS-like_dom_sf"/>
</dbReference>
<dbReference type="Gene3D" id="3.30.450.20">
    <property type="entry name" value="PAS domain"/>
    <property type="match status" value="3"/>
</dbReference>
<evidence type="ECO:0000256" key="15">
    <source>
        <dbReference type="ARBA" id="ARBA00023136"/>
    </source>
</evidence>
<evidence type="ECO:0000256" key="18">
    <source>
        <dbReference type="PROSITE-ProRule" id="PRU00110"/>
    </source>
</evidence>
<dbReference type="SUPFAM" id="SSF47384">
    <property type="entry name" value="Homodimeric domain of signal transducing histidine kinase"/>
    <property type="match status" value="1"/>
</dbReference>
<evidence type="ECO:0000256" key="8">
    <source>
        <dbReference type="ARBA" id="ARBA00022729"/>
    </source>
</evidence>
<protein>
    <recommendedName>
        <fullName evidence="17">Virulence sensor protein BvgS</fullName>
        <ecNumber evidence="3">2.7.13.3</ecNumber>
    </recommendedName>
</protein>
<evidence type="ECO:0000259" key="23">
    <source>
        <dbReference type="PROSITE" id="PS50112"/>
    </source>
</evidence>